<keyword evidence="4" id="KW-0677">Repeat</keyword>
<accession>A0A1S3R745</accession>
<dbReference type="PROSITE" id="PS50157">
    <property type="entry name" value="ZINC_FINGER_C2H2_2"/>
    <property type="match status" value="6"/>
</dbReference>
<dbReference type="SUPFAM" id="SSF57667">
    <property type="entry name" value="beta-beta-alpha zinc fingers"/>
    <property type="match status" value="4"/>
</dbReference>
<evidence type="ECO:0000256" key="3">
    <source>
        <dbReference type="ARBA" id="ARBA00022723"/>
    </source>
</evidence>
<dbReference type="FunFam" id="3.30.160.60:FF:000358">
    <property type="entry name" value="zinc finger protein 24"/>
    <property type="match status" value="1"/>
</dbReference>
<evidence type="ECO:0000256" key="6">
    <source>
        <dbReference type="ARBA" id="ARBA00022833"/>
    </source>
</evidence>
<dbReference type="GO" id="GO:0008270">
    <property type="term" value="F:zinc ion binding"/>
    <property type="evidence" value="ECO:0007669"/>
    <property type="project" value="UniProtKB-KW"/>
</dbReference>
<dbReference type="FunFam" id="3.30.160.60:FF:001450">
    <property type="entry name" value="zinc finger protein 774"/>
    <property type="match status" value="1"/>
</dbReference>
<feature type="domain" description="C2H2-type" evidence="13">
    <location>
        <begin position="375"/>
        <end position="402"/>
    </location>
</feature>
<comment type="similarity">
    <text evidence="2">Belongs to the krueppel C2H2-type zinc-finger protein family.</text>
</comment>
<dbReference type="Proteomes" id="UP001652741">
    <property type="component" value="Chromosome ssa03"/>
</dbReference>
<evidence type="ECO:0000256" key="7">
    <source>
        <dbReference type="ARBA" id="ARBA00023015"/>
    </source>
</evidence>
<feature type="region of interest" description="Disordered" evidence="12">
    <location>
        <begin position="81"/>
        <end position="121"/>
    </location>
</feature>
<feature type="domain" description="C2H2-type" evidence="13">
    <location>
        <begin position="291"/>
        <end position="315"/>
    </location>
</feature>
<dbReference type="GeneID" id="106600927"/>
<dbReference type="RefSeq" id="XP_014048193.1">
    <property type="nucleotide sequence ID" value="XM_014192718.2"/>
</dbReference>
<evidence type="ECO:0000256" key="10">
    <source>
        <dbReference type="ARBA" id="ARBA00023242"/>
    </source>
</evidence>
<dbReference type="GO" id="GO:0006357">
    <property type="term" value="P:regulation of transcription by RNA polymerase II"/>
    <property type="evidence" value="ECO:0007669"/>
    <property type="project" value="TreeGrafter"/>
</dbReference>
<dbReference type="SMART" id="SM00355">
    <property type="entry name" value="ZnF_C2H2"/>
    <property type="match status" value="7"/>
</dbReference>
<keyword evidence="3" id="KW-0479">Metal-binding</keyword>
<sequence>MAKIQLLRMFLNQRLTAAAEEIFGAVEKTIAEYQEEVCRSKEENGRLQRQLDIVLKPQEIQLQRTDLQQLSLTVFEEEVPTEQQHCEQEWSPSLGQEDPEPTQIKEEQQEQHRTSQEEEFHNDFFIISSNDCVKSDYDQEEDSCQPSHLYQTQSEEYGQGASLTSISTEPIKTEPDGEGYMSLEPTREPQPLSAVNPVCSPTPSKYREGVIEEEKEPWIRFKPLKSKKAQKITSHSSSMWKKGRKSSESSHMNPHSQSLTTPCWCGVCGNKCYSVSFLIKHTREHTEDIGLDCLCGVCGKHFESKEILIDHLQTHVKNLFCHLCGQCFNWTSNLKRHMMIHTGERPHRCSDCGKGFRSSDCLTKHRRIHTGDKPFPCPVCHRGFNRRDNLKVHMRVHTGERPYMCSECYKCFATLTSLNKHQTMHNEERPYACIDCGTRFKALESQRRHMKSVHNKKENTT</sequence>
<evidence type="ECO:0000256" key="12">
    <source>
        <dbReference type="SAM" id="MobiDB-lite"/>
    </source>
</evidence>
<dbReference type="FunFam" id="3.30.160.60:FF:001480">
    <property type="entry name" value="Si:cabz01071911.3"/>
    <property type="match status" value="1"/>
</dbReference>
<dbReference type="OMA" id="CYKCFAT"/>
<keyword evidence="8" id="KW-0238">DNA-binding</keyword>
<dbReference type="FunFam" id="3.30.160.60:FF:000688">
    <property type="entry name" value="zinc finger protein 197 isoform X1"/>
    <property type="match status" value="1"/>
</dbReference>
<evidence type="ECO:0000256" key="11">
    <source>
        <dbReference type="PROSITE-ProRule" id="PRU00042"/>
    </source>
</evidence>
<keyword evidence="6" id="KW-0862">Zinc</keyword>
<keyword evidence="5 11" id="KW-0863">Zinc-finger</keyword>
<feature type="domain" description="C2H2-type" evidence="13">
    <location>
        <begin position="347"/>
        <end position="374"/>
    </location>
</feature>
<dbReference type="PROSITE" id="PS00028">
    <property type="entry name" value="ZINC_FINGER_C2H2_1"/>
    <property type="match status" value="7"/>
</dbReference>
<evidence type="ECO:0000256" key="2">
    <source>
        <dbReference type="ARBA" id="ARBA00006991"/>
    </source>
</evidence>
<comment type="subcellular location">
    <subcellularLocation>
        <location evidence="1">Nucleus</location>
    </subcellularLocation>
</comment>
<keyword evidence="10" id="KW-0539">Nucleus</keyword>
<evidence type="ECO:0000256" key="8">
    <source>
        <dbReference type="ARBA" id="ARBA00023125"/>
    </source>
</evidence>
<feature type="domain" description="C2H2-type" evidence="13">
    <location>
        <begin position="319"/>
        <end position="346"/>
    </location>
</feature>
<evidence type="ECO:0000313" key="15">
    <source>
        <dbReference type="RefSeq" id="XP_014048193.1"/>
    </source>
</evidence>
<dbReference type="KEGG" id="sasa:106600927"/>
<dbReference type="PANTHER" id="PTHR24390:SF79">
    <property type="entry name" value="ASPARAGINE-RICH ZINC FINGER PROTEIN AZF1"/>
    <property type="match status" value="1"/>
</dbReference>
<evidence type="ECO:0000256" key="4">
    <source>
        <dbReference type="ARBA" id="ARBA00022737"/>
    </source>
</evidence>
<dbReference type="OrthoDB" id="8113227at2759"/>
<evidence type="ECO:0000259" key="13">
    <source>
        <dbReference type="PROSITE" id="PS50157"/>
    </source>
</evidence>
<dbReference type="AlphaFoldDB" id="A0A1S3R745"/>
<feature type="compositionally biased region" description="Basic and acidic residues" evidence="12">
    <location>
        <begin position="103"/>
        <end position="121"/>
    </location>
</feature>
<dbReference type="Pfam" id="PF00096">
    <property type="entry name" value="zf-C2H2"/>
    <property type="match status" value="3"/>
</dbReference>
<feature type="region of interest" description="Disordered" evidence="12">
    <location>
        <begin position="233"/>
        <end position="255"/>
    </location>
</feature>
<evidence type="ECO:0000256" key="5">
    <source>
        <dbReference type="ARBA" id="ARBA00022771"/>
    </source>
</evidence>
<organism evidence="14 15">
    <name type="scientific">Salmo salar</name>
    <name type="common">Atlantic salmon</name>
    <dbReference type="NCBI Taxonomy" id="8030"/>
    <lineage>
        <taxon>Eukaryota</taxon>
        <taxon>Metazoa</taxon>
        <taxon>Chordata</taxon>
        <taxon>Craniata</taxon>
        <taxon>Vertebrata</taxon>
        <taxon>Euteleostomi</taxon>
        <taxon>Actinopterygii</taxon>
        <taxon>Neopterygii</taxon>
        <taxon>Teleostei</taxon>
        <taxon>Protacanthopterygii</taxon>
        <taxon>Salmoniformes</taxon>
        <taxon>Salmonidae</taxon>
        <taxon>Salmoninae</taxon>
        <taxon>Salmo</taxon>
    </lineage>
</organism>
<feature type="domain" description="C2H2-type" evidence="13">
    <location>
        <begin position="403"/>
        <end position="430"/>
    </location>
</feature>
<reference evidence="15" key="1">
    <citation type="submission" date="2025-08" db="UniProtKB">
        <authorList>
            <consortium name="RefSeq"/>
        </authorList>
    </citation>
    <scope>IDENTIFICATION</scope>
</reference>
<evidence type="ECO:0000256" key="9">
    <source>
        <dbReference type="ARBA" id="ARBA00023163"/>
    </source>
</evidence>
<feature type="domain" description="C2H2-type" evidence="13">
    <location>
        <begin position="431"/>
        <end position="459"/>
    </location>
</feature>
<dbReference type="Gene3D" id="3.30.160.60">
    <property type="entry name" value="Classic Zinc Finger"/>
    <property type="match status" value="6"/>
</dbReference>
<dbReference type="InterPro" id="IPR036236">
    <property type="entry name" value="Znf_C2H2_sf"/>
</dbReference>
<keyword evidence="14" id="KW-1185">Reference proteome</keyword>
<evidence type="ECO:0000256" key="1">
    <source>
        <dbReference type="ARBA" id="ARBA00004123"/>
    </source>
</evidence>
<name>A0A1S3R745_SALSA</name>
<dbReference type="GO" id="GO:0000978">
    <property type="term" value="F:RNA polymerase II cis-regulatory region sequence-specific DNA binding"/>
    <property type="evidence" value="ECO:0007669"/>
    <property type="project" value="TreeGrafter"/>
</dbReference>
<dbReference type="GO" id="GO:0003700">
    <property type="term" value="F:DNA-binding transcription factor activity"/>
    <property type="evidence" value="ECO:0007669"/>
    <property type="project" value="TreeGrafter"/>
</dbReference>
<dbReference type="GO" id="GO:0005634">
    <property type="term" value="C:nucleus"/>
    <property type="evidence" value="ECO:0007669"/>
    <property type="project" value="UniProtKB-SubCell"/>
</dbReference>
<evidence type="ECO:0000313" key="14">
    <source>
        <dbReference type="Proteomes" id="UP001652741"/>
    </source>
</evidence>
<protein>
    <submittedName>
        <fullName evidence="15">Zinc finger and SCAN domain-containing protein 31</fullName>
    </submittedName>
</protein>
<keyword evidence="7" id="KW-0805">Transcription regulation</keyword>
<proteinExistence type="inferred from homology"/>
<dbReference type="PANTHER" id="PTHR24390">
    <property type="entry name" value="ZINC FINGER PROTEIN"/>
    <property type="match status" value="1"/>
</dbReference>
<gene>
    <name evidence="15" type="primary">LOC106600927</name>
</gene>
<keyword evidence="9" id="KW-0804">Transcription</keyword>
<dbReference type="InterPro" id="IPR013087">
    <property type="entry name" value="Znf_C2H2_type"/>
</dbReference>